<sequence length="48" mass="5449">MAVIAIFSWFTLLASNPFKLNTLVPLEGRDLNPMLQDIGLLSIRHFCM</sequence>
<keyword evidence="1" id="KW-0456">Lyase</keyword>
<dbReference type="Proteomes" id="UP000031670">
    <property type="component" value="Unassembled WGS sequence"/>
</dbReference>
<evidence type="ECO:0000313" key="1">
    <source>
        <dbReference type="EMBL" id="GAM64050.1"/>
    </source>
</evidence>
<comment type="caution">
    <text evidence="1">The sequence shown here is derived from an EMBL/GenBank/DDBJ whole genome shotgun (WGS) entry which is preliminary data.</text>
</comment>
<name>A0A0B8PB84_9VIBR</name>
<proteinExistence type="predicted"/>
<protein>
    <submittedName>
        <fullName evidence="1">Cytochrome c-type heme lyase subunit nrfE</fullName>
    </submittedName>
</protein>
<dbReference type="EMBL" id="BBSA01000011">
    <property type="protein sequence ID" value="GAM64050.1"/>
    <property type="molecule type" value="Genomic_DNA"/>
</dbReference>
<dbReference type="GO" id="GO:0016829">
    <property type="term" value="F:lyase activity"/>
    <property type="evidence" value="ECO:0007669"/>
    <property type="project" value="UniProtKB-KW"/>
</dbReference>
<dbReference type="AlphaFoldDB" id="A0A0B8PB84"/>
<organism evidence="1 2">
    <name type="scientific">Vibrio ishigakensis</name>
    <dbReference type="NCBI Taxonomy" id="1481914"/>
    <lineage>
        <taxon>Bacteria</taxon>
        <taxon>Pseudomonadati</taxon>
        <taxon>Pseudomonadota</taxon>
        <taxon>Gammaproteobacteria</taxon>
        <taxon>Vibrionales</taxon>
        <taxon>Vibrionaceae</taxon>
        <taxon>Vibrio</taxon>
    </lineage>
</organism>
<gene>
    <name evidence="1" type="ORF">JCM19232_3326</name>
</gene>
<accession>A0A0B8PB84</accession>
<reference evidence="1 2" key="1">
    <citation type="submission" date="2015-01" db="EMBL/GenBank/DDBJ databases">
        <title>Vibrio sp. C5 JCM 19232 whole genome shotgun sequence.</title>
        <authorList>
            <person name="Sawabe T."/>
            <person name="Meirelles P."/>
            <person name="Feng G."/>
            <person name="Sayaka M."/>
            <person name="Hattori M."/>
            <person name="Ohkuma M."/>
        </authorList>
    </citation>
    <scope>NUCLEOTIDE SEQUENCE [LARGE SCALE GENOMIC DNA]</scope>
    <source>
        <strain evidence="1 2">JCM19232</strain>
    </source>
</reference>
<evidence type="ECO:0000313" key="2">
    <source>
        <dbReference type="Proteomes" id="UP000031670"/>
    </source>
</evidence>
<reference evidence="1 2" key="2">
    <citation type="submission" date="2015-01" db="EMBL/GenBank/DDBJ databases">
        <authorList>
            <consortium name="NBRP consortium"/>
            <person name="Sawabe T."/>
            <person name="Meirelles P."/>
            <person name="Feng G."/>
            <person name="Sayaka M."/>
            <person name="Hattori M."/>
            <person name="Ohkuma M."/>
        </authorList>
    </citation>
    <scope>NUCLEOTIDE SEQUENCE [LARGE SCALE GENOMIC DNA]</scope>
    <source>
        <strain evidence="1 2">JCM19232</strain>
    </source>
</reference>